<dbReference type="GO" id="GO:0005524">
    <property type="term" value="F:ATP binding"/>
    <property type="evidence" value="ECO:0007669"/>
    <property type="project" value="UniProtKB-KW"/>
</dbReference>
<dbReference type="GO" id="GO:0090730">
    <property type="term" value="C:Las1 complex"/>
    <property type="evidence" value="ECO:0007669"/>
    <property type="project" value="EnsemblFungi"/>
</dbReference>
<dbReference type="InterPro" id="IPR027417">
    <property type="entry name" value="P-loop_NTPase"/>
</dbReference>
<keyword evidence="6" id="KW-0418">Kinase</keyword>
<dbReference type="Gene3D" id="3.40.50.300">
    <property type="entry name" value="P-loop containing nucleotide triphosphate hydrolases"/>
    <property type="match status" value="1"/>
</dbReference>
<organism evidence="9 10">
    <name type="scientific">Kazachstania africana (strain ATCC 22294 / BCRC 22015 / CBS 2517 / CECT 1963 / NBRC 1671 / NRRL Y-8276)</name>
    <name type="common">Yeast</name>
    <name type="synonym">Kluyveromyces africanus</name>
    <dbReference type="NCBI Taxonomy" id="1071382"/>
    <lineage>
        <taxon>Eukaryota</taxon>
        <taxon>Fungi</taxon>
        <taxon>Dikarya</taxon>
        <taxon>Ascomycota</taxon>
        <taxon>Saccharomycotina</taxon>
        <taxon>Saccharomycetes</taxon>
        <taxon>Saccharomycetales</taxon>
        <taxon>Saccharomycetaceae</taxon>
        <taxon>Kazachstania</taxon>
    </lineage>
</organism>
<evidence type="ECO:0000313" key="10">
    <source>
        <dbReference type="Proteomes" id="UP000005220"/>
    </source>
</evidence>
<evidence type="ECO:0000256" key="2">
    <source>
        <dbReference type="ARBA" id="ARBA00018706"/>
    </source>
</evidence>
<accession>H2B1Y4</accession>
<dbReference type="GO" id="GO:0006363">
    <property type="term" value="P:termination of RNA polymerase I transcription"/>
    <property type="evidence" value="ECO:0007669"/>
    <property type="project" value="EnsemblFungi"/>
</dbReference>
<evidence type="ECO:0000256" key="3">
    <source>
        <dbReference type="ARBA" id="ARBA00019824"/>
    </source>
</evidence>
<dbReference type="InterPro" id="IPR045116">
    <property type="entry name" value="Clp1/Grc3"/>
</dbReference>
<dbReference type="eggNOG" id="KOG2750">
    <property type="taxonomic scope" value="Eukaryota"/>
</dbReference>
<dbReference type="GeneID" id="13886842"/>
<evidence type="ECO:0000256" key="6">
    <source>
        <dbReference type="ARBA" id="ARBA00022777"/>
    </source>
</evidence>
<dbReference type="Proteomes" id="UP000005220">
    <property type="component" value="Chromosome 12"/>
</dbReference>
<dbReference type="AlphaFoldDB" id="H2B1Y4"/>
<comment type="similarity">
    <text evidence="1">Belongs to the Clp1 family. NOL9/GRC3 subfamily.</text>
</comment>
<evidence type="ECO:0000256" key="1">
    <source>
        <dbReference type="ARBA" id="ARBA00011003"/>
    </source>
</evidence>
<evidence type="ECO:0000259" key="8">
    <source>
        <dbReference type="Pfam" id="PF16575"/>
    </source>
</evidence>
<dbReference type="InParanoid" id="H2B1Y4"/>
<dbReference type="GO" id="GO:0051731">
    <property type="term" value="F:polynucleotide 5'-hydroxyl-kinase activity"/>
    <property type="evidence" value="ECO:0007669"/>
    <property type="project" value="EnsemblFungi"/>
</dbReference>
<dbReference type="PANTHER" id="PTHR12755:SF3">
    <property type="entry name" value="POLYNUCLEOTIDE 5'-HYDROXYL-KINASE NOL9"/>
    <property type="match status" value="1"/>
</dbReference>
<proteinExistence type="inferred from homology"/>
<dbReference type="GO" id="GO:0000448">
    <property type="term" value="P:cleavage in ITS2 between 5.8S rRNA and LSU-rRNA of tricistronic rRNA transcript (SSU-rRNA, 5.8S rRNA, LSU-rRNA)"/>
    <property type="evidence" value="ECO:0007669"/>
    <property type="project" value="EnsemblFungi"/>
</dbReference>
<dbReference type="GO" id="GO:0030874">
    <property type="term" value="C:nucleolar chromatin"/>
    <property type="evidence" value="ECO:0007669"/>
    <property type="project" value="EnsemblFungi"/>
</dbReference>
<dbReference type="FunCoup" id="H2B1Y4">
    <property type="interactions" value="165"/>
</dbReference>
<protein>
    <recommendedName>
        <fullName evidence="3">Polynucleotide 5'-hydroxyl-kinase GRC3</fullName>
    </recommendedName>
    <alternativeName>
        <fullName evidence="2">Polynucleotide 5'-hydroxyl-kinase grc3</fullName>
    </alternativeName>
</protein>
<dbReference type="RefSeq" id="XP_003959769.1">
    <property type="nucleotide sequence ID" value="XM_003959720.1"/>
</dbReference>
<sequence length="577" mass="66693">MMNINLFQLNDPRSNSVIVCLKEKQLLYLSGVFDVQIVKGGIVYNNAHYSSSKQELSFWHPLSNSIPPIQSSYYAGWEEPLNLGARFRHSIDRDVFNDESFTCILRISNAQIDGLIDAHKLYPDVRQLWKIRENDPYSTTIRTFTILNEMQDQFVPLITTNQWTSMVEKMKMSHKDSTFDIRIIVIGGKNSGKSTFLRLLCENLIHNDEDSFSSQEELLYLDLDPGQPEYSLPDCLSLNEIKQQNPNKTFALGQHFGQESNNFRALKQYYYGSNSPQDNPTTYLDMADQLINYFEEQCFVGTSLLNLPGWVKGFGINIINHVIQKYKPTHIITLESKSNSLINEFNIPNIFSNPLQDDYEPIILSLSAFKTFNDSQARFHAPQIRTYKTLLNFHLMSNHNYDFDPLLFKSPVQISFGSFGIQGIQYMETDFQKLHEDDIKGSLEGTIVALNIFQQNNISEYINAAGTYPMISKKININALKFVTLALIHSIDEKRKIMNLYIPCSNLSHVKSSAKETQWILIRNKTETPFCEVFPPNQEVFFSSFDSVPYLTTKRRKKHEHVWKVRKNVLRRGQLMK</sequence>
<evidence type="ECO:0000256" key="7">
    <source>
        <dbReference type="ARBA" id="ARBA00022840"/>
    </source>
</evidence>
<dbReference type="OrthoDB" id="4054781at2759"/>
<dbReference type="EMBL" id="HE650832">
    <property type="protein sequence ID" value="CCF60634.1"/>
    <property type="molecule type" value="Genomic_DNA"/>
</dbReference>
<keyword evidence="4" id="KW-0808">Transferase</keyword>
<dbReference type="Pfam" id="PF16575">
    <property type="entry name" value="CLP1_P"/>
    <property type="match status" value="1"/>
</dbReference>
<evidence type="ECO:0000256" key="5">
    <source>
        <dbReference type="ARBA" id="ARBA00022741"/>
    </source>
</evidence>
<keyword evidence="10" id="KW-1185">Reference proteome</keyword>
<dbReference type="PANTHER" id="PTHR12755">
    <property type="entry name" value="CLEAVAGE/POLYADENYLATION FACTOR IA SUBUNIT CLP1P"/>
    <property type="match status" value="1"/>
</dbReference>
<dbReference type="HOGENOM" id="CLU_010345_1_1_1"/>
<keyword evidence="7" id="KW-0067">ATP-binding</keyword>
<dbReference type="InterPro" id="IPR032319">
    <property type="entry name" value="CLP1_P"/>
</dbReference>
<dbReference type="KEGG" id="kaf:KAFR_0L00270"/>
<reference evidence="9 10" key="1">
    <citation type="journal article" date="2011" name="Proc. Natl. Acad. Sci. U.S.A.">
        <title>Evolutionary erosion of yeast sex chromosomes by mating-type switching accidents.</title>
        <authorList>
            <person name="Gordon J.L."/>
            <person name="Armisen D."/>
            <person name="Proux-Wera E."/>
            <person name="Oheigeartaigh S.S."/>
            <person name="Byrne K.P."/>
            <person name="Wolfe K.H."/>
        </authorList>
    </citation>
    <scope>NUCLEOTIDE SEQUENCE [LARGE SCALE GENOMIC DNA]</scope>
    <source>
        <strain evidence="10">ATCC 22294 / BCRC 22015 / CBS 2517 / CECT 1963 / NBRC 1671 / NRRL Y-8276</strain>
    </source>
</reference>
<evidence type="ECO:0000313" key="9">
    <source>
        <dbReference type="EMBL" id="CCF60634.1"/>
    </source>
</evidence>
<evidence type="ECO:0000256" key="4">
    <source>
        <dbReference type="ARBA" id="ARBA00022679"/>
    </source>
</evidence>
<dbReference type="STRING" id="1071382.H2B1Y4"/>
<name>H2B1Y4_KAZAF</name>
<gene>
    <name evidence="9" type="primary">KAFR0L00270</name>
    <name evidence="9" type="ORF">KAFR_0L00270</name>
</gene>
<feature type="domain" description="Clp1 P-loop" evidence="8">
    <location>
        <begin position="187"/>
        <end position="343"/>
    </location>
</feature>
<keyword evidence="5" id="KW-0547">Nucleotide-binding</keyword>